<evidence type="ECO:0000313" key="4">
    <source>
        <dbReference type="Proteomes" id="UP000694941"/>
    </source>
</evidence>
<dbReference type="PANTHER" id="PTHR24252">
    <property type="entry name" value="ACROSIN-RELATED"/>
    <property type="match status" value="1"/>
</dbReference>
<reference evidence="5" key="1">
    <citation type="submission" date="2025-08" db="UniProtKB">
        <authorList>
            <consortium name="RefSeq"/>
        </authorList>
    </citation>
    <scope>IDENTIFICATION</scope>
    <source>
        <tissue evidence="5">Muscle</tissue>
    </source>
</reference>
<dbReference type="SUPFAM" id="SSF50494">
    <property type="entry name" value="Trypsin-like serine proteases"/>
    <property type="match status" value="1"/>
</dbReference>
<dbReference type="PROSITE" id="PS00135">
    <property type="entry name" value="TRYPSIN_SER"/>
    <property type="match status" value="1"/>
</dbReference>
<dbReference type="GeneID" id="106476822"/>
<dbReference type="Proteomes" id="UP000694941">
    <property type="component" value="Unplaced"/>
</dbReference>
<protein>
    <submittedName>
        <fullName evidence="5">Serine proteinase stubble-like</fullName>
    </submittedName>
</protein>
<dbReference type="InterPro" id="IPR009003">
    <property type="entry name" value="Peptidase_S1_PA"/>
</dbReference>
<dbReference type="InterPro" id="IPR033116">
    <property type="entry name" value="TRYPSIN_SER"/>
</dbReference>
<name>A0ABM1C264_LIMPO</name>
<accession>A0ABM1C264</accession>
<keyword evidence="2" id="KW-1015">Disulfide bond</keyword>
<organism evidence="4 5">
    <name type="scientific">Limulus polyphemus</name>
    <name type="common">Atlantic horseshoe crab</name>
    <dbReference type="NCBI Taxonomy" id="6850"/>
    <lineage>
        <taxon>Eukaryota</taxon>
        <taxon>Metazoa</taxon>
        <taxon>Ecdysozoa</taxon>
        <taxon>Arthropoda</taxon>
        <taxon>Chelicerata</taxon>
        <taxon>Merostomata</taxon>
        <taxon>Xiphosura</taxon>
        <taxon>Limulidae</taxon>
        <taxon>Limulus</taxon>
    </lineage>
</organism>
<proteinExistence type="predicted"/>
<dbReference type="CDD" id="cd00190">
    <property type="entry name" value="Tryp_SPc"/>
    <property type="match status" value="1"/>
</dbReference>
<sequence>LRVPQIRIRVGEYDFSSVLEPFPFVERRAKKKVVHPKYNFFTYENDLALVKLNEPVEFKPHIAPICLPDDNDNLVGHNATITGWGRLSEGGVLPSMMQELQMPIVSNQNCTNMFLAAGRREYIPDIFMCAGFEDGGKDSCQGDSGGPIQVQREDGRWFLAGIISWGIGCGEPNLPGVSTRISKFKDWILENIRK</sequence>
<dbReference type="Gene3D" id="2.40.10.10">
    <property type="entry name" value="Trypsin-like serine proteases"/>
    <property type="match status" value="1"/>
</dbReference>
<gene>
    <name evidence="5" type="primary">LOC106476822</name>
</gene>
<dbReference type="InterPro" id="IPR043504">
    <property type="entry name" value="Peptidase_S1_PA_chymotrypsin"/>
</dbReference>
<dbReference type="PRINTS" id="PR00722">
    <property type="entry name" value="CHYMOTRYPSIN"/>
</dbReference>
<feature type="domain" description="Peptidase S1" evidence="3">
    <location>
        <begin position="1"/>
        <end position="193"/>
    </location>
</feature>
<dbReference type="InterPro" id="IPR001254">
    <property type="entry name" value="Trypsin_dom"/>
</dbReference>
<evidence type="ECO:0000259" key="3">
    <source>
        <dbReference type="PROSITE" id="PS50240"/>
    </source>
</evidence>
<evidence type="ECO:0000256" key="1">
    <source>
        <dbReference type="ARBA" id="ARBA00022820"/>
    </source>
</evidence>
<evidence type="ECO:0000256" key="2">
    <source>
        <dbReference type="ARBA" id="ARBA00023157"/>
    </source>
</evidence>
<dbReference type="Pfam" id="PF00089">
    <property type="entry name" value="Trypsin"/>
    <property type="match status" value="1"/>
</dbReference>
<evidence type="ECO:0000313" key="5">
    <source>
        <dbReference type="RefSeq" id="XP_013792897.1"/>
    </source>
</evidence>
<dbReference type="RefSeq" id="XP_013792897.1">
    <property type="nucleotide sequence ID" value="XM_013937443.2"/>
</dbReference>
<keyword evidence="4" id="KW-1185">Reference proteome</keyword>
<dbReference type="PROSITE" id="PS50240">
    <property type="entry name" value="TRYPSIN_DOM"/>
    <property type="match status" value="1"/>
</dbReference>
<dbReference type="InterPro" id="IPR001314">
    <property type="entry name" value="Peptidase_S1A"/>
</dbReference>
<dbReference type="SMART" id="SM00020">
    <property type="entry name" value="Tryp_SPc"/>
    <property type="match status" value="1"/>
</dbReference>
<feature type="non-terminal residue" evidence="5">
    <location>
        <position position="1"/>
    </location>
</feature>
<keyword evidence="1" id="KW-0353">Hemolymph clotting</keyword>
<dbReference type="PANTHER" id="PTHR24252:SF7">
    <property type="entry name" value="HYALIN"/>
    <property type="match status" value="1"/>
</dbReference>